<dbReference type="OrthoDB" id="9809622at2"/>
<dbReference type="Gene3D" id="3.40.50.2000">
    <property type="entry name" value="Glycogen Phosphorylase B"/>
    <property type="match status" value="1"/>
</dbReference>
<dbReference type="KEGG" id="serw:FY030_06195"/>
<dbReference type="Proteomes" id="UP000326546">
    <property type="component" value="Chromosome"/>
</dbReference>
<gene>
    <name evidence="1" type="ORF">FY030_06195</name>
</gene>
<sequence length="401" mass="43870">MSPLRGPRRWAYQAWTALPSPVRGIGETVLRLRAEREVARQPGFDPGSSRRLVVGPLNTAGQGERWALAAQTLPGTSARAMSLGRRGRGGVNYGYPSHWHLPRTAQLRGMAAHRARILGTDGQPGATHVLAESAWAVLDDPYERWITQDLDDLRGAGIDVAVVVHGSEMRDLRRHAAAYPHSPFRGEWDERWERLQATVERTRAVLAKLEGSGVPVFVPTPDMLEHVPRAALLPITADVDRFSPGAAQPLLRREQPVVLHAPTNPRLKGTAAVEEVLTRLQEEGLVVYRRLTGVPHTQMPAFVADADVVVDQVVLGNVATLAAESMAAGRLVVGHVADHVRERTPGLPVLEAVADTLEDVLRDVVAHRDRYRDLAARGPAWAREHHDGRAAARALSPWLGI</sequence>
<proteinExistence type="predicted"/>
<dbReference type="EMBL" id="CP044427">
    <property type="protein sequence ID" value="QFG68357.1"/>
    <property type="molecule type" value="Genomic_DNA"/>
</dbReference>
<evidence type="ECO:0008006" key="3">
    <source>
        <dbReference type="Google" id="ProtNLM"/>
    </source>
</evidence>
<protein>
    <recommendedName>
        <fullName evidence="3">Glycosyltransferase family 4 protein</fullName>
    </recommendedName>
</protein>
<dbReference type="AlphaFoldDB" id="A0A5J6V3Z6"/>
<accession>A0A5J6V3Z6</accession>
<evidence type="ECO:0000313" key="2">
    <source>
        <dbReference type="Proteomes" id="UP000326546"/>
    </source>
</evidence>
<dbReference type="SUPFAM" id="SSF53756">
    <property type="entry name" value="UDP-Glycosyltransferase/glycogen phosphorylase"/>
    <property type="match status" value="1"/>
</dbReference>
<reference evidence="1 2" key="1">
    <citation type="submission" date="2019-09" db="EMBL/GenBank/DDBJ databases">
        <title>Serinicoccus pratensis sp. nov., isolated from meadow soil.</title>
        <authorList>
            <person name="Zhang W."/>
        </authorList>
    </citation>
    <scope>NUCLEOTIDE SEQUENCE [LARGE SCALE GENOMIC DNA]</scope>
    <source>
        <strain evidence="1 2">W204</strain>
    </source>
</reference>
<dbReference type="RefSeq" id="WP_158060745.1">
    <property type="nucleotide sequence ID" value="NZ_CP044427.1"/>
</dbReference>
<organism evidence="1 2">
    <name type="scientific">Ornithinimicrobium pratense</name>
    <dbReference type="NCBI Taxonomy" id="2593973"/>
    <lineage>
        <taxon>Bacteria</taxon>
        <taxon>Bacillati</taxon>
        <taxon>Actinomycetota</taxon>
        <taxon>Actinomycetes</taxon>
        <taxon>Micrococcales</taxon>
        <taxon>Ornithinimicrobiaceae</taxon>
        <taxon>Ornithinimicrobium</taxon>
    </lineage>
</organism>
<evidence type="ECO:0000313" key="1">
    <source>
        <dbReference type="EMBL" id="QFG68357.1"/>
    </source>
</evidence>
<name>A0A5J6V3Z6_9MICO</name>
<keyword evidence="2" id="KW-1185">Reference proteome</keyword>